<evidence type="ECO:0000256" key="1">
    <source>
        <dbReference type="ARBA" id="ARBA00006484"/>
    </source>
</evidence>
<dbReference type="EMBL" id="JACGCM010002332">
    <property type="protein sequence ID" value="KAF6141054.1"/>
    <property type="molecule type" value="Genomic_DNA"/>
</dbReference>
<gene>
    <name evidence="3" type="ORF">GIB67_006499</name>
</gene>
<name>A0A7J7LEX3_9MAGN</name>
<protein>
    <submittedName>
        <fullName evidence="3">Uncharacterized protein</fullName>
    </submittedName>
</protein>
<evidence type="ECO:0000313" key="3">
    <source>
        <dbReference type="EMBL" id="KAF6141054.1"/>
    </source>
</evidence>
<reference evidence="3 4" key="1">
    <citation type="journal article" date="2020" name="IScience">
        <title>Genome Sequencing of the Endangered Kingdonia uniflora (Circaeasteraceae, Ranunculales) Reveals Potential Mechanisms of Evolutionary Specialization.</title>
        <authorList>
            <person name="Sun Y."/>
            <person name="Deng T."/>
            <person name="Zhang A."/>
            <person name="Moore M.J."/>
            <person name="Landis J.B."/>
            <person name="Lin N."/>
            <person name="Zhang H."/>
            <person name="Zhang X."/>
            <person name="Huang J."/>
            <person name="Zhang X."/>
            <person name="Sun H."/>
            <person name="Wang H."/>
        </authorList>
    </citation>
    <scope>NUCLEOTIDE SEQUENCE [LARGE SCALE GENOMIC DNA]</scope>
    <source>
        <strain evidence="3">TB1705</strain>
        <tissue evidence="3">Leaf</tissue>
    </source>
</reference>
<comment type="similarity">
    <text evidence="1">Belongs to the short-chain dehydrogenases/reductases (SDR) family.</text>
</comment>
<proteinExistence type="inferred from homology"/>
<dbReference type="OrthoDB" id="294295at2759"/>
<dbReference type="GO" id="GO:0016491">
    <property type="term" value="F:oxidoreductase activity"/>
    <property type="evidence" value="ECO:0007669"/>
    <property type="project" value="UniProtKB-KW"/>
</dbReference>
<dbReference type="PANTHER" id="PTHR43180">
    <property type="entry name" value="3-OXOACYL-(ACYL-CARRIER-PROTEIN) REDUCTASE (AFU_ORTHOLOGUE AFUA_6G11210)"/>
    <property type="match status" value="1"/>
</dbReference>
<accession>A0A7J7LEX3</accession>
<dbReference type="SUPFAM" id="SSF51735">
    <property type="entry name" value="NAD(P)-binding Rossmann-fold domains"/>
    <property type="match status" value="1"/>
</dbReference>
<keyword evidence="4" id="KW-1185">Reference proteome</keyword>
<dbReference type="InterPro" id="IPR036291">
    <property type="entry name" value="NAD(P)-bd_dom_sf"/>
</dbReference>
<dbReference type="Gene3D" id="3.40.50.720">
    <property type="entry name" value="NAD(P)-binding Rossmann-like Domain"/>
    <property type="match status" value="1"/>
</dbReference>
<evidence type="ECO:0000313" key="4">
    <source>
        <dbReference type="Proteomes" id="UP000541444"/>
    </source>
</evidence>
<keyword evidence="2" id="KW-0560">Oxidoreductase</keyword>
<dbReference type="Proteomes" id="UP000541444">
    <property type="component" value="Unassembled WGS sequence"/>
</dbReference>
<dbReference type="PANTHER" id="PTHR43180:SF30">
    <property type="entry name" value="MOMILACTONE A SYNTHASE"/>
    <property type="match status" value="1"/>
</dbReference>
<sequence length="191" mass="20866">MNNSKSIVADNTISEPLRAHALLAMHAYRQLELRRHLKCPDHAIAKFGKLDIMLNNTAIIDPPYPRIAKNEKYGTILISGSVTTVIGGLATHGYVASKPAIIGLMKDAAAELGYYLFPGKDSKKIDEKSCEVANLKEAALINDDVAKAAVYFGNDNSKYVSGHNFMIDGGVSTTDGAFGIFNYNKQWVKFK</sequence>
<comment type="caution">
    <text evidence="3">The sequence shown here is derived from an EMBL/GenBank/DDBJ whole genome shotgun (WGS) entry which is preliminary data.</text>
</comment>
<organism evidence="3 4">
    <name type="scientific">Kingdonia uniflora</name>
    <dbReference type="NCBI Taxonomy" id="39325"/>
    <lineage>
        <taxon>Eukaryota</taxon>
        <taxon>Viridiplantae</taxon>
        <taxon>Streptophyta</taxon>
        <taxon>Embryophyta</taxon>
        <taxon>Tracheophyta</taxon>
        <taxon>Spermatophyta</taxon>
        <taxon>Magnoliopsida</taxon>
        <taxon>Ranunculales</taxon>
        <taxon>Circaeasteraceae</taxon>
        <taxon>Kingdonia</taxon>
    </lineage>
</organism>
<evidence type="ECO:0000256" key="2">
    <source>
        <dbReference type="ARBA" id="ARBA00023002"/>
    </source>
</evidence>
<dbReference type="AlphaFoldDB" id="A0A7J7LEX3"/>